<keyword evidence="5" id="KW-0539">Nucleus</keyword>
<keyword evidence="4" id="KW-0804">Transcription</keyword>
<reference evidence="8 9" key="1">
    <citation type="journal article" date="2015" name="Proc. Natl. Acad. Sci. U.S.A.">
        <title>The resurrection genome of Boea hygrometrica: A blueprint for survival of dehydration.</title>
        <authorList>
            <person name="Xiao L."/>
            <person name="Yang G."/>
            <person name="Zhang L."/>
            <person name="Yang X."/>
            <person name="Zhao S."/>
            <person name="Ji Z."/>
            <person name="Zhou Q."/>
            <person name="Hu M."/>
            <person name="Wang Y."/>
            <person name="Chen M."/>
            <person name="Xu Y."/>
            <person name="Jin H."/>
            <person name="Xiao X."/>
            <person name="Hu G."/>
            <person name="Bao F."/>
            <person name="Hu Y."/>
            <person name="Wan P."/>
            <person name="Li L."/>
            <person name="Deng X."/>
            <person name="Kuang T."/>
            <person name="Xiang C."/>
            <person name="Zhu J.K."/>
            <person name="Oliver M.J."/>
            <person name="He Y."/>
        </authorList>
    </citation>
    <scope>NUCLEOTIDE SEQUENCE [LARGE SCALE GENOMIC DNA]</scope>
    <source>
        <strain evidence="9">cv. XS01</strain>
    </source>
</reference>
<dbReference type="InterPro" id="IPR017930">
    <property type="entry name" value="Myb_dom"/>
</dbReference>
<dbReference type="EMBL" id="KV000448">
    <property type="protein sequence ID" value="KZV40329.1"/>
    <property type="molecule type" value="Genomic_DNA"/>
</dbReference>
<dbReference type="GO" id="GO:0003677">
    <property type="term" value="F:DNA binding"/>
    <property type="evidence" value="ECO:0007669"/>
    <property type="project" value="UniProtKB-KW"/>
</dbReference>
<comment type="subcellular location">
    <subcellularLocation>
        <location evidence="1">Nucleus</location>
    </subcellularLocation>
</comment>
<evidence type="ECO:0000256" key="4">
    <source>
        <dbReference type="ARBA" id="ARBA00023163"/>
    </source>
</evidence>
<dbReference type="Pfam" id="PF00249">
    <property type="entry name" value="Myb_DNA-binding"/>
    <property type="match status" value="1"/>
</dbReference>
<accession>A0A2Z7C0P6</accession>
<dbReference type="InterPro" id="IPR009057">
    <property type="entry name" value="Homeodomain-like_sf"/>
</dbReference>
<organism evidence="8 9">
    <name type="scientific">Dorcoceras hygrometricum</name>
    <dbReference type="NCBI Taxonomy" id="472368"/>
    <lineage>
        <taxon>Eukaryota</taxon>
        <taxon>Viridiplantae</taxon>
        <taxon>Streptophyta</taxon>
        <taxon>Embryophyta</taxon>
        <taxon>Tracheophyta</taxon>
        <taxon>Spermatophyta</taxon>
        <taxon>Magnoliopsida</taxon>
        <taxon>eudicotyledons</taxon>
        <taxon>Gunneridae</taxon>
        <taxon>Pentapetalae</taxon>
        <taxon>asterids</taxon>
        <taxon>lamiids</taxon>
        <taxon>Lamiales</taxon>
        <taxon>Gesneriaceae</taxon>
        <taxon>Didymocarpoideae</taxon>
        <taxon>Trichosporeae</taxon>
        <taxon>Loxocarpinae</taxon>
        <taxon>Dorcoceras</taxon>
    </lineage>
</organism>
<dbReference type="AlphaFoldDB" id="A0A2Z7C0P6"/>
<sequence>MGMGSRICPELSLDCPSSSRYLVQKPIWKFLKEVSGIRSVPEKISKLHEYVDRLQDEMKKIYSFKRELPFCMLLLNDAIVMMEDELIKFRGSSTQPLLKEFIPLKKDEEVESVKENTLTNFNDEKSWKNSLQLGNLNNVHHFQNSGFDCIKHMLKPDKSRKRAKEKMNNPLEIKVKEEDNESSLGSNLKALERQTTKKQRRSWSPELHHRFVEALLKLGGARAATPRLIRENMAVEGLTLDQVKSHLQKYRMHTKKSTPTSVQPIGVGDSRLPQEPHGILGSSQSRSPHGLTGSSHGTSTTTGGDTIIEEDDERSEIHSWRSRLQRCVV</sequence>
<dbReference type="Gene3D" id="1.10.10.60">
    <property type="entry name" value="Homeodomain-like"/>
    <property type="match status" value="1"/>
</dbReference>
<feature type="domain" description="HTH myb-type" evidence="7">
    <location>
        <begin position="195"/>
        <end position="255"/>
    </location>
</feature>
<dbReference type="GO" id="GO:0003700">
    <property type="term" value="F:DNA-binding transcription factor activity"/>
    <property type="evidence" value="ECO:0007669"/>
    <property type="project" value="InterPro"/>
</dbReference>
<protein>
    <recommendedName>
        <fullName evidence="7">HTH myb-type domain-containing protein</fullName>
    </recommendedName>
</protein>
<name>A0A2Z7C0P6_9LAMI</name>
<evidence type="ECO:0000256" key="2">
    <source>
        <dbReference type="ARBA" id="ARBA00023015"/>
    </source>
</evidence>
<dbReference type="NCBIfam" id="TIGR01557">
    <property type="entry name" value="myb_SHAQKYF"/>
    <property type="match status" value="1"/>
</dbReference>
<dbReference type="PROSITE" id="PS51294">
    <property type="entry name" value="HTH_MYB"/>
    <property type="match status" value="1"/>
</dbReference>
<evidence type="ECO:0000256" key="3">
    <source>
        <dbReference type="ARBA" id="ARBA00023125"/>
    </source>
</evidence>
<dbReference type="FunFam" id="1.10.10.60:FF:000007">
    <property type="entry name" value="Two-component response regulator"/>
    <property type="match status" value="1"/>
</dbReference>
<dbReference type="SUPFAM" id="SSF46689">
    <property type="entry name" value="Homeodomain-like"/>
    <property type="match status" value="1"/>
</dbReference>
<keyword evidence="9" id="KW-1185">Reference proteome</keyword>
<dbReference type="InterPro" id="IPR001005">
    <property type="entry name" value="SANT/Myb"/>
</dbReference>
<evidence type="ECO:0000256" key="1">
    <source>
        <dbReference type="ARBA" id="ARBA00004123"/>
    </source>
</evidence>
<feature type="region of interest" description="Disordered" evidence="6">
    <location>
        <begin position="252"/>
        <end position="314"/>
    </location>
</feature>
<dbReference type="Pfam" id="PF26575">
    <property type="entry name" value="HHO5_N"/>
    <property type="match status" value="1"/>
</dbReference>
<evidence type="ECO:0000313" key="8">
    <source>
        <dbReference type="EMBL" id="KZV40329.1"/>
    </source>
</evidence>
<dbReference type="OrthoDB" id="905359at2759"/>
<keyword evidence="3" id="KW-0238">DNA-binding</keyword>
<gene>
    <name evidence="8" type="ORF">F511_24826</name>
</gene>
<dbReference type="InterPro" id="IPR058673">
    <property type="entry name" value="HHO5-like_N"/>
</dbReference>
<evidence type="ECO:0000313" key="9">
    <source>
        <dbReference type="Proteomes" id="UP000250235"/>
    </source>
</evidence>
<dbReference type="PANTHER" id="PTHR31003">
    <property type="entry name" value="MYB FAMILY TRANSCRIPTION FACTOR"/>
    <property type="match status" value="1"/>
</dbReference>
<evidence type="ECO:0000256" key="5">
    <source>
        <dbReference type="ARBA" id="ARBA00023242"/>
    </source>
</evidence>
<evidence type="ECO:0000256" key="6">
    <source>
        <dbReference type="SAM" id="MobiDB-lite"/>
    </source>
</evidence>
<keyword evidence="2" id="KW-0805">Transcription regulation</keyword>
<evidence type="ECO:0000259" key="7">
    <source>
        <dbReference type="PROSITE" id="PS51294"/>
    </source>
</evidence>
<dbReference type="Proteomes" id="UP000250235">
    <property type="component" value="Unassembled WGS sequence"/>
</dbReference>
<dbReference type="PANTHER" id="PTHR31003:SF3">
    <property type="entry name" value="HOMEODOMAIN-LIKE SUPERFAMILY PROTEIN-RELATED"/>
    <property type="match status" value="1"/>
</dbReference>
<proteinExistence type="predicted"/>
<dbReference type="InterPro" id="IPR006447">
    <property type="entry name" value="Myb_dom_plants"/>
</dbReference>
<dbReference type="GO" id="GO:0005634">
    <property type="term" value="C:nucleus"/>
    <property type="evidence" value="ECO:0007669"/>
    <property type="project" value="UniProtKB-SubCell"/>
</dbReference>
<dbReference type="InterPro" id="IPR044787">
    <property type="entry name" value="HHO5-like"/>
</dbReference>
<feature type="compositionally biased region" description="Low complexity" evidence="6">
    <location>
        <begin position="289"/>
        <end position="304"/>
    </location>
</feature>